<evidence type="ECO:0000256" key="5">
    <source>
        <dbReference type="ARBA" id="ARBA00007792"/>
    </source>
</evidence>
<keyword evidence="12 14" id="KW-0326">Glycosidase</keyword>
<feature type="region of interest" description="Disordered" evidence="15">
    <location>
        <begin position="217"/>
        <end position="251"/>
    </location>
</feature>
<keyword evidence="11 14" id="KW-0119">Carbohydrate metabolism</keyword>
<dbReference type="InterPro" id="IPR033123">
    <property type="entry name" value="GH11_dom"/>
</dbReference>
<keyword evidence="8 14" id="KW-0858">Xylan degradation</keyword>
<evidence type="ECO:0000256" key="3">
    <source>
        <dbReference type="ARBA" id="ARBA00004613"/>
    </source>
</evidence>
<dbReference type="Gene3D" id="2.60.120.180">
    <property type="match status" value="1"/>
</dbReference>
<feature type="compositionally biased region" description="Low complexity" evidence="15">
    <location>
        <begin position="217"/>
        <end position="244"/>
    </location>
</feature>
<dbReference type="UniPathway" id="UPA00114"/>
<comment type="pathway">
    <text evidence="4 14">Glycan degradation; xylan degradation.</text>
</comment>
<sequence length="748" mass="82587">MISFSSLSFGLAAIAGAFALPGDTTVNLAERQTITSSQTGTNNGYYYSFWTNGAGTVQYTNGAGGEYSVTWANQNGGDFTCGKGWNPGSNHDITFSGSFNPSGNAYLSVYGWTTSPLVEYYILENYGSYNPGSGMTHKGTVTSDGSTYDIYEHQQVNQPSIIGTATFNQYWSIRQNKRSSGTVTTANHFNAWASLGMNLGTHNYQIVSTEGYESSGTSTITVSSGGSSSGGSSSSSSTTSSGSSSTGGSGFGHSEQFRPVLILLLTYEPLRGVEELKFFSASMHMQQTGKAVPEAIYLVESILKKNPIMGHELHRQFRMALGLRRPCFADPSLAEFMARDHSLLLTASPSLISPAMLKEIVIIAANIQRLACACLSTLLTGVRKVQPRRYEGYPVPEANAYRVTGTAPYEPRDTGPPSWIEEYRVYRALWHLQLYSDLSIAGARLNWPQGDLENWRSQITDWDRVPPVVREELRTISECLESLYEVDDILRTTQSQVTSTDDGRPLISQLPNASQLRCSFDVWAPPSPPEISDHEDGLPMDIWGQGLVSIDRNSMAGWFRACQRRTGRHPCLHQVCSIQDARPWRGLGTPAGGILDLSRLLMDQRFRKARTQMEIQECQQRVAEERSYDPLAGRCPAHPILGFQAVTNTVVFFPSCCLSLIKSQAAPPPLGVPNKANPFWLINKPPFFFRLMSKTLPGHAGQGPNYVKPWDTTAAFRELYQNWTDTVLERFQLECGDFRPCYEDKLTA</sequence>
<evidence type="ECO:0000313" key="19">
    <source>
        <dbReference type="Proteomes" id="UP000654922"/>
    </source>
</evidence>
<dbReference type="GO" id="GO:0005576">
    <property type="term" value="C:extracellular region"/>
    <property type="evidence" value="ECO:0007669"/>
    <property type="project" value="UniProtKB-SubCell"/>
</dbReference>
<feature type="signal peptide" evidence="16">
    <location>
        <begin position="1"/>
        <end position="19"/>
    </location>
</feature>
<dbReference type="GO" id="GO:0031176">
    <property type="term" value="F:endo-1,4-beta-xylanase activity"/>
    <property type="evidence" value="ECO:0007669"/>
    <property type="project" value="UniProtKB-UniRule"/>
</dbReference>
<keyword evidence="7" id="KW-0964">Secreted</keyword>
<evidence type="ECO:0000256" key="8">
    <source>
        <dbReference type="ARBA" id="ARBA00022651"/>
    </source>
</evidence>
<dbReference type="OrthoDB" id="4358152at2759"/>
<gene>
    <name evidence="18" type="ORF">CNMCM5623_002026</name>
</gene>
<evidence type="ECO:0000256" key="15">
    <source>
        <dbReference type="SAM" id="MobiDB-lite"/>
    </source>
</evidence>
<evidence type="ECO:0000256" key="13">
    <source>
        <dbReference type="ARBA" id="ARBA00023326"/>
    </source>
</evidence>
<comment type="catalytic activity">
    <reaction evidence="1 14">
        <text>Endohydrolysis of (1-&gt;4)-beta-D-xylosidic linkages in xylans.</text>
        <dbReference type="EC" id="3.2.1.8"/>
    </reaction>
</comment>
<comment type="similarity">
    <text evidence="5 14">Belongs to the glycosyl hydrolase 11 (cellulase G) family.</text>
</comment>
<keyword evidence="9 16" id="KW-0732">Signal</keyword>
<comment type="function">
    <text evidence="2">Endo-1,4-beta-xylanase involved in the hydrolysis of xylan, a major structural heterogeneous polysaccharide found in plant biomass representing the second most abundant polysaccharide in the biosphere, after cellulose.</text>
</comment>
<evidence type="ECO:0000256" key="12">
    <source>
        <dbReference type="ARBA" id="ARBA00023295"/>
    </source>
</evidence>
<proteinExistence type="inferred from homology"/>
<dbReference type="InterPro" id="IPR018208">
    <property type="entry name" value="GH11_AS_1"/>
</dbReference>
<dbReference type="PRINTS" id="PR00911">
    <property type="entry name" value="GLHYDRLASE11"/>
</dbReference>
<evidence type="ECO:0000256" key="4">
    <source>
        <dbReference type="ARBA" id="ARBA00004851"/>
    </source>
</evidence>
<dbReference type="PANTHER" id="PTHR46828">
    <property type="entry name" value="ENDO-1,4-BETA-XYLANASE A-RELATED"/>
    <property type="match status" value="1"/>
</dbReference>
<evidence type="ECO:0000256" key="11">
    <source>
        <dbReference type="ARBA" id="ARBA00023277"/>
    </source>
</evidence>
<evidence type="ECO:0000259" key="17">
    <source>
        <dbReference type="PROSITE" id="PS51761"/>
    </source>
</evidence>
<evidence type="ECO:0000256" key="14">
    <source>
        <dbReference type="PROSITE-ProRule" id="PRU01097"/>
    </source>
</evidence>
<evidence type="ECO:0000256" key="16">
    <source>
        <dbReference type="SAM" id="SignalP"/>
    </source>
</evidence>
<evidence type="ECO:0000256" key="10">
    <source>
        <dbReference type="ARBA" id="ARBA00022801"/>
    </source>
</evidence>
<dbReference type="SUPFAM" id="SSF49899">
    <property type="entry name" value="Concanavalin A-like lectins/glucanases"/>
    <property type="match status" value="1"/>
</dbReference>
<evidence type="ECO:0000256" key="9">
    <source>
        <dbReference type="ARBA" id="ARBA00022729"/>
    </source>
</evidence>
<reference evidence="18" key="1">
    <citation type="submission" date="2020-06" db="EMBL/GenBank/DDBJ databases">
        <title>Draft genome sequences of strains closely related to Aspergillus parafelis and Aspergillus hiratsukae.</title>
        <authorList>
            <person name="Dos Santos R.A.C."/>
            <person name="Rivero-Menendez O."/>
            <person name="Steenwyk J.L."/>
            <person name="Mead M.E."/>
            <person name="Goldman G.H."/>
            <person name="Alastruey-Izquierdo A."/>
            <person name="Rokas A."/>
        </authorList>
    </citation>
    <scope>NUCLEOTIDE SEQUENCE</scope>
    <source>
        <strain evidence="18">CNM-CM5623</strain>
    </source>
</reference>
<evidence type="ECO:0000256" key="1">
    <source>
        <dbReference type="ARBA" id="ARBA00000681"/>
    </source>
</evidence>
<dbReference type="PANTHER" id="PTHR46828:SF4">
    <property type="entry name" value="ENDO-1,4-BETA-XYLANASE"/>
    <property type="match status" value="1"/>
</dbReference>
<evidence type="ECO:0000256" key="7">
    <source>
        <dbReference type="ARBA" id="ARBA00022525"/>
    </source>
</evidence>
<feature type="chain" id="PRO_5034801736" description="endo-1,4-beta-xylanase" evidence="16">
    <location>
        <begin position="20"/>
        <end position="748"/>
    </location>
</feature>
<name>A0A8H6PNK1_9EURO</name>
<evidence type="ECO:0000256" key="6">
    <source>
        <dbReference type="ARBA" id="ARBA00012590"/>
    </source>
</evidence>
<dbReference type="InterPro" id="IPR001137">
    <property type="entry name" value="Glyco_hydro_11"/>
</dbReference>
<organism evidence="18 19">
    <name type="scientific">Aspergillus felis</name>
    <dbReference type="NCBI Taxonomy" id="1287682"/>
    <lineage>
        <taxon>Eukaryota</taxon>
        <taxon>Fungi</taxon>
        <taxon>Dikarya</taxon>
        <taxon>Ascomycota</taxon>
        <taxon>Pezizomycotina</taxon>
        <taxon>Eurotiomycetes</taxon>
        <taxon>Eurotiomycetidae</taxon>
        <taxon>Eurotiales</taxon>
        <taxon>Aspergillaceae</taxon>
        <taxon>Aspergillus</taxon>
        <taxon>Aspergillus subgen. Fumigati</taxon>
    </lineage>
</organism>
<dbReference type="InterPro" id="IPR013320">
    <property type="entry name" value="ConA-like_dom_sf"/>
</dbReference>
<dbReference type="Pfam" id="PF00457">
    <property type="entry name" value="Glyco_hydro_11"/>
    <property type="match status" value="1"/>
</dbReference>
<dbReference type="AlphaFoldDB" id="A0A8H6PNK1"/>
<feature type="active site" description="Proton donor" evidence="14">
    <location>
        <position position="210"/>
    </location>
</feature>
<feature type="domain" description="GH11" evidence="17">
    <location>
        <begin position="33"/>
        <end position="223"/>
    </location>
</feature>
<dbReference type="GO" id="GO:0045493">
    <property type="term" value="P:xylan catabolic process"/>
    <property type="evidence" value="ECO:0007669"/>
    <property type="project" value="UniProtKB-UniRule"/>
</dbReference>
<protein>
    <recommendedName>
        <fullName evidence="6 14">endo-1,4-beta-xylanase</fullName>
        <ecNumber evidence="6 14">3.2.1.8</ecNumber>
    </recommendedName>
</protein>
<keyword evidence="10 14" id="KW-0378">Hydrolase</keyword>
<dbReference type="EMBL" id="JACBAE010001391">
    <property type="protein sequence ID" value="KAF7157652.1"/>
    <property type="molecule type" value="Genomic_DNA"/>
</dbReference>
<dbReference type="InterPro" id="IPR013319">
    <property type="entry name" value="GH11/12"/>
</dbReference>
<dbReference type="Proteomes" id="UP000654922">
    <property type="component" value="Unassembled WGS sequence"/>
</dbReference>
<evidence type="ECO:0000256" key="2">
    <source>
        <dbReference type="ARBA" id="ARBA00002059"/>
    </source>
</evidence>
<comment type="subcellular location">
    <subcellularLocation>
        <location evidence="3">Secreted</location>
    </subcellularLocation>
</comment>
<dbReference type="PROSITE" id="PS51761">
    <property type="entry name" value="GH11_3"/>
    <property type="match status" value="1"/>
</dbReference>
<dbReference type="PROSITE" id="PS00776">
    <property type="entry name" value="GH11_1"/>
    <property type="match status" value="1"/>
</dbReference>
<comment type="caution">
    <text evidence="18">The sequence shown here is derived from an EMBL/GenBank/DDBJ whole genome shotgun (WGS) entry which is preliminary data.</text>
</comment>
<accession>A0A8H6PNK1</accession>
<evidence type="ECO:0000313" key="18">
    <source>
        <dbReference type="EMBL" id="KAF7157652.1"/>
    </source>
</evidence>
<dbReference type="EC" id="3.2.1.8" evidence="6 14"/>
<feature type="active site" description="Nucleophile" evidence="14">
    <location>
        <position position="119"/>
    </location>
</feature>
<keyword evidence="13 14" id="KW-0624">Polysaccharide degradation</keyword>
<dbReference type="FunFam" id="2.60.120.180:FF:000001">
    <property type="entry name" value="Endo-1,4-beta-xylanase"/>
    <property type="match status" value="1"/>
</dbReference>